<dbReference type="SMART" id="SM00671">
    <property type="entry name" value="SEL1"/>
    <property type="match status" value="3"/>
</dbReference>
<dbReference type="Pfam" id="PF08238">
    <property type="entry name" value="Sel1"/>
    <property type="match status" value="3"/>
</dbReference>
<evidence type="ECO:0000313" key="1">
    <source>
        <dbReference type="EMBL" id="QBK89624.1"/>
    </source>
</evidence>
<name>A0A481Z2F2_9VIRU</name>
<gene>
    <name evidence="1" type="ORF">LCPAC001_01340</name>
</gene>
<dbReference type="SUPFAM" id="SSF81901">
    <property type="entry name" value="HCP-like"/>
    <property type="match status" value="1"/>
</dbReference>
<dbReference type="InterPro" id="IPR006597">
    <property type="entry name" value="Sel1-like"/>
</dbReference>
<dbReference type="PANTHER" id="PTHR43628:SF1">
    <property type="entry name" value="CHITIN SYNTHASE REGULATORY FACTOR 2-RELATED"/>
    <property type="match status" value="1"/>
</dbReference>
<sequence>MNEKMFIKAIEYKNKQKWDKYFKIIVKYSDLGHTKSVKELNSAYSEKTHLKQTNNSELITHYSSESGSYALNHIGNIHVTLENYTEAFIMYKKSANLGNGCAMFNLGWCYRQLSIEGIMIDDPQIAVNLFKKSSKKGNIEALVKLGDMHEKGWYKNGNGRDRVPKNIPKAINYYLQAIELGNYKAILKLGRIYYEYSSKYVYFGDINPNFNIKNKNMVKVAAVQYAKNIMKIKQENIQMRKKIEKLEQHITHLTYKPDGPGYEKSKKDFIKLII</sequence>
<proteinExistence type="predicted"/>
<dbReference type="EMBL" id="MK500430">
    <property type="protein sequence ID" value="QBK89624.1"/>
    <property type="molecule type" value="Genomic_DNA"/>
</dbReference>
<protein>
    <submittedName>
        <fullName evidence="1">Sel1 repeat protein</fullName>
    </submittedName>
</protein>
<dbReference type="PANTHER" id="PTHR43628">
    <property type="entry name" value="ACTIVATOR OF C KINASE PROTEIN 1-RELATED"/>
    <property type="match status" value="1"/>
</dbReference>
<dbReference type="Gene3D" id="1.25.40.10">
    <property type="entry name" value="Tetratricopeptide repeat domain"/>
    <property type="match status" value="1"/>
</dbReference>
<reference evidence="1" key="1">
    <citation type="journal article" date="2019" name="MBio">
        <title>Virus Genomes from Deep Sea Sediments Expand the Ocean Megavirome and Support Independent Origins of Viral Gigantism.</title>
        <authorList>
            <person name="Backstrom D."/>
            <person name="Yutin N."/>
            <person name="Jorgensen S.L."/>
            <person name="Dharamshi J."/>
            <person name="Homa F."/>
            <person name="Zaremba-Niedwiedzka K."/>
            <person name="Spang A."/>
            <person name="Wolf Y.I."/>
            <person name="Koonin E.V."/>
            <person name="Ettema T.J."/>
        </authorList>
    </citation>
    <scope>NUCLEOTIDE SEQUENCE</scope>
</reference>
<organism evidence="1">
    <name type="scientific">Pithovirus LCPAC001</name>
    <dbReference type="NCBI Taxonomy" id="2506585"/>
    <lineage>
        <taxon>Viruses</taxon>
        <taxon>Pithoviruses</taxon>
    </lineage>
</organism>
<dbReference type="InterPro" id="IPR011990">
    <property type="entry name" value="TPR-like_helical_dom_sf"/>
</dbReference>
<accession>A0A481Z2F2</accession>
<dbReference type="InterPro" id="IPR052945">
    <property type="entry name" value="Mitotic_Regulator"/>
</dbReference>